<evidence type="ECO:0000259" key="9">
    <source>
        <dbReference type="Pfam" id="PF07727"/>
    </source>
</evidence>
<sequence length="581" mass="65257">MTTFKTLLALAAANNWDFLQLDINNAFLNGILDEEVYMKLPLGYRDKQPGMVCKLHKSIYGLKQASRQWYTTFLDVVSKFGFTQSSHEHSLSLKIQLLLVDLLQKQSTGQWLLLHVNLFGSRWFFEVVSCSFLNSTSRHFHQISVCSSFLSVHWQDGQPAFALNILGDKNVIYRCGFVGVRDTLFDHSGRHDFNNATLKVQRISYAYTPGFAGYITEPKKQSAAETNGFVFKSCTVNENGNAYLGSAWGAYSSVIICSNCELNESNPFRVSYTITVDALGKGNFTSIQNAVNSIPDNNAKWIQIQVSPGKYILSASVLHMHSFEKVVIPQTKPCIFINGGDRMTTSLEWSDGQEQPTSATFLSLADDIVVKGLAIKNNYNLQVSMERERKRCNAVKISGDRRAFYGCSFLGVQDTLYDHSGRHYFRIDGCVDFIYGHAESIYENSLIYYNGGKYIPRLAGFITAQGRQSEEDQNGFVFKNCTFHGTGTTYLGRAWGPFSTVIIDNSTIWEGVVPQGWNASNQIGKEEIFDRLSVLDNISLGSNTSKRVSWMKKLSPSQLEKYIDMSCINSDGWLAKLPKLN</sequence>
<evidence type="ECO:0000313" key="11">
    <source>
        <dbReference type="Proteomes" id="UP001159364"/>
    </source>
</evidence>
<dbReference type="InterPro" id="IPR013103">
    <property type="entry name" value="RVT_2"/>
</dbReference>
<comment type="pathway">
    <text evidence="2">Glycan metabolism; pectin degradation; 2-dehydro-3-deoxy-D-gluconate from pectin: step 1/5.</text>
</comment>
<feature type="domain" description="Pectinesterase catalytic" evidence="8">
    <location>
        <begin position="274"/>
        <end position="562"/>
    </location>
</feature>
<comment type="similarity">
    <text evidence="3">Belongs to the pectinesterase family.</text>
</comment>
<accession>A0AAV8T023</accession>
<evidence type="ECO:0000256" key="3">
    <source>
        <dbReference type="ARBA" id="ARBA00008891"/>
    </source>
</evidence>
<dbReference type="PANTHER" id="PTHR31321">
    <property type="entry name" value="ACYL-COA THIOESTER HYDROLASE YBHC-RELATED"/>
    <property type="match status" value="1"/>
</dbReference>
<dbReference type="Proteomes" id="UP001159364">
    <property type="component" value="Linkage Group LG07"/>
</dbReference>
<keyword evidence="11" id="KW-1185">Reference proteome</keyword>
<dbReference type="InterPro" id="IPR011050">
    <property type="entry name" value="Pectin_lyase_fold/virulence"/>
</dbReference>
<evidence type="ECO:0000259" key="8">
    <source>
        <dbReference type="Pfam" id="PF01095"/>
    </source>
</evidence>
<keyword evidence="7" id="KW-0063">Aspartyl esterase</keyword>
<dbReference type="SUPFAM" id="SSF56672">
    <property type="entry name" value="DNA/RNA polymerases"/>
    <property type="match status" value="1"/>
</dbReference>
<dbReference type="InterPro" id="IPR043502">
    <property type="entry name" value="DNA/RNA_pol_sf"/>
</dbReference>
<dbReference type="GO" id="GO:0045490">
    <property type="term" value="P:pectin catabolic process"/>
    <property type="evidence" value="ECO:0007669"/>
    <property type="project" value="TreeGrafter"/>
</dbReference>
<dbReference type="Pfam" id="PF07727">
    <property type="entry name" value="RVT_2"/>
    <property type="match status" value="1"/>
</dbReference>
<proteinExistence type="inferred from homology"/>
<dbReference type="EMBL" id="JAIWQS010000007">
    <property type="protein sequence ID" value="KAJ8759593.1"/>
    <property type="molecule type" value="Genomic_DNA"/>
</dbReference>
<evidence type="ECO:0000256" key="2">
    <source>
        <dbReference type="ARBA" id="ARBA00005184"/>
    </source>
</evidence>
<dbReference type="GO" id="GO:0042545">
    <property type="term" value="P:cell wall modification"/>
    <property type="evidence" value="ECO:0007669"/>
    <property type="project" value="InterPro"/>
</dbReference>
<dbReference type="AlphaFoldDB" id="A0AAV8T023"/>
<gene>
    <name evidence="10" type="ORF">K2173_007224</name>
</gene>
<name>A0AAV8T023_9ROSI</name>
<dbReference type="Pfam" id="PF01095">
    <property type="entry name" value="Pectinesterase"/>
    <property type="match status" value="1"/>
</dbReference>
<evidence type="ECO:0000256" key="1">
    <source>
        <dbReference type="ARBA" id="ARBA00004191"/>
    </source>
</evidence>
<comment type="subcellular location">
    <subcellularLocation>
        <location evidence="1">Secreted</location>
        <location evidence="1">Cell wall</location>
    </subcellularLocation>
</comment>
<organism evidence="10 11">
    <name type="scientific">Erythroxylum novogranatense</name>
    <dbReference type="NCBI Taxonomy" id="1862640"/>
    <lineage>
        <taxon>Eukaryota</taxon>
        <taxon>Viridiplantae</taxon>
        <taxon>Streptophyta</taxon>
        <taxon>Embryophyta</taxon>
        <taxon>Tracheophyta</taxon>
        <taxon>Spermatophyta</taxon>
        <taxon>Magnoliopsida</taxon>
        <taxon>eudicotyledons</taxon>
        <taxon>Gunneridae</taxon>
        <taxon>Pentapetalae</taxon>
        <taxon>rosids</taxon>
        <taxon>fabids</taxon>
        <taxon>Malpighiales</taxon>
        <taxon>Erythroxylaceae</taxon>
        <taxon>Erythroxylum</taxon>
    </lineage>
</organism>
<feature type="domain" description="Reverse transcriptase Ty1/copia-type" evidence="9">
    <location>
        <begin position="4"/>
        <end position="94"/>
    </location>
</feature>
<dbReference type="PANTHER" id="PTHR31321:SF106">
    <property type="entry name" value="PECTINESTERASE CATALYTIC DOMAIN-CONTAINING PROTEIN"/>
    <property type="match status" value="1"/>
</dbReference>
<evidence type="ECO:0000256" key="7">
    <source>
        <dbReference type="ARBA" id="ARBA00023085"/>
    </source>
</evidence>
<reference evidence="10 11" key="1">
    <citation type="submission" date="2021-09" db="EMBL/GenBank/DDBJ databases">
        <title>Genomic insights and catalytic innovation underlie evolution of tropane alkaloids biosynthesis.</title>
        <authorList>
            <person name="Wang Y.-J."/>
            <person name="Tian T."/>
            <person name="Huang J.-P."/>
            <person name="Huang S.-X."/>
        </authorList>
    </citation>
    <scope>NUCLEOTIDE SEQUENCE [LARGE SCALE GENOMIC DNA]</scope>
    <source>
        <strain evidence="10">KIB-2018</strain>
        <tissue evidence="10">Leaf</tissue>
    </source>
</reference>
<dbReference type="EC" id="3.1.1.11" evidence="4"/>
<dbReference type="GO" id="GO:0030599">
    <property type="term" value="F:pectinesterase activity"/>
    <property type="evidence" value="ECO:0007669"/>
    <property type="project" value="UniProtKB-EC"/>
</dbReference>
<dbReference type="InterPro" id="IPR000070">
    <property type="entry name" value="Pectinesterase_cat"/>
</dbReference>
<evidence type="ECO:0000256" key="6">
    <source>
        <dbReference type="ARBA" id="ARBA00022801"/>
    </source>
</evidence>
<evidence type="ECO:0000256" key="4">
    <source>
        <dbReference type="ARBA" id="ARBA00013229"/>
    </source>
</evidence>
<dbReference type="Gene3D" id="2.160.20.10">
    <property type="entry name" value="Single-stranded right-handed beta-helix, Pectin lyase-like"/>
    <property type="match status" value="2"/>
</dbReference>
<evidence type="ECO:0000256" key="5">
    <source>
        <dbReference type="ARBA" id="ARBA00022512"/>
    </source>
</evidence>
<keyword evidence="5" id="KW-0134">Cell wall</keyword>
<dbReference type="SUPFAM" id="SSF51126">
    <property type="entry name" value="Pectin lyase-like"/>
    <property type="match status" value="2"/>
</dbReference>
<evidence type="ECO:0000313" key="10">
    <source>
        <dbReference type="EMBL" id="KAJ8759593.1"/>
    </source>
</evidence>
<protein>
    <recommendedName>
        <fullName evidence="4">pectinesterase</fullName>
        <ecNumber evidence="4">3.1.1.11</ecNumber>
    </recommendedName>
</protein>
<keyword evidence="5" id="KW-0964">Secreted</keyword>
<dbReference type="InterPro" id="IPR012334">
    <property type="entry name" value="Pectin_lyas_fold"/>
</dbReference>
<keyword evidence="6" id="KW-0378">Hydrolase</keyword>
<comment type="caution">
    <text evidence="10">The sequence shown here is derived from an EMBL/GenBank/DDBJ whole genome shotgun (WGS) entry which is preliminary data.</text>
</comment>